<keyword evidence="3" id="KW-1185">Reference proteome</keyword>
<proteinExistence type="predicted"/>
<evidence type="ECO:0000313" key="2">
    <source>
        <dbReference type="EMBL" id="POM62513.1"/>
    </source>
</evidence>
<keyword evidence="2" id="KW-0547">Nucleotide-binding</keyword>
<name>A0A2P4XAD4_9STRA</name>
<evidence type="ECO:0000313" key="3">
    <source>
        <dbReference type="Proteomes" id="UP000237271"/>
    </source>
</evidence>
<keyword evidence="2" id="KW-0378">Hydrolase</keyword>
<keyword evidence="2" id="KW-0347">Helicase</keyword>
<evidence type="ECO:0000256" key="1">
    <source>
        <dbReference type="SAM" id="MobiDB-lite"/>
    </source>
</evidence>
<dbReference type="OrthoDB" id="108332at2759"/>
<comment type="caution">
    <text evidence="2">The sequence shown here is derived from an EMBL/GenBank/DDBJ whole genome shotgun (WGS) entry which is preliminary data.</text>
</comment>
<accession>A0A2P4XAD4</accession>
<reference evidence="2 3" key="1">
    <citation type="journal article" date="2017" name="Genome Biol. Evol.">
        <title>Phytophthora megakarya and P. palmivora, closely related causal agents of cacao black pod rot, underwent increases in genome sizes and gene numbers by different mechanisms.</title>
        <authorList>
            <person name="Ali S.S."/>
            <person name="Shao J."/>
            <person name="Lary D.J."/>
            <person name="Kronmiller B."/>
            <person name="Shen D."/>
            <person name="Strem M.D."/>
            <person name="Amoako-Attah I."/>
            <person name="Akrofi A.Y."/>
            <person name="Begoude B.A."/>
            <person name="Ten Hoopen G.M."/>
            <person name="Coulibaly K."/>
            <person name="Kebe B.I."/>
            <person name="Melnick R.L."/>
            <person name="Guiltinan M.J."/>
            <person name="Tyler B.M."/>
            <person name="Meinhardt L.W."/>
            <person name="Bailey B.A."/>
        </authorList>
    </citation>
    <scope>NUCLEOTIDE SEQUENCE [LARGE SCALE GENOMIC DNA]</scope>
    <source>
        <strain evidence="3">sbr112.9</strain>
    </source>
</reference>
<protein>
    <submittedName>
        <fullName evidence="2">Helitron helicase-like protein</fullName>
    </submittedName>
</protein>
<dbReference type="EMBL" id="NCKW01015553">
    <property type="protein sequence ID" value="POM62513.1"/>
    <property type="molecule type" value="Genomic_DNA"/>
</dbReference>
<keyword evidence="2" id="KW-0067">ATP-binding</keyword>
<sequence>MSREDPARKRDRNTLDRALQRSQLPDTKCKSRATNCKTFATYRRRTQDRTTNKSLATRYKTAQAKTQSAPFGSACPCACKHKNFDKTRVGRKNVTDGRHYLRTEHMFKCIHCGVLRWTGESKMVCCLNSNVQLPPLKRHPEMLLFTYMEILGTYIRDYNQVFVFTSIGVSRSDGRGYQRVDEDTSVQGQQGQCIGRLYPELDDRTDALMGPQFAQIYIYDPDTQQRVERRRGIFAELDPEVLVTLEMMIEAATTEPNGQAFPSQHDTVSISSRSSGRCGEETSNQS</sequence>
<dbReference type="Proteomes" id="UP000237271">
    <property type="component" value="Unassembled WGS sequence"/>
</dbReference>
<feature type="region of interest" description="Disordered" evidence="1">
    <location>
        <begin position="1"/>
        <end position="26"/>
    </location>
</feature>
<feature type="region of interest" description="Disordered" evidence="1">
    <location>
        <begin position="254"/>
        <end position="286"/>
    </location>
</feature>
<organism evidence="2 3">
    <name type="scientific">Phytophthora palmivora</name>
    <dbReference type="NCBI Taxonomy" id="4796"/>
    <lineage>
        <taxon>Eukaryota</taxon>
        <taxon>Sar</taxon>
        <taxon>Stramenopiles</taxon>
        <taxon>Oomycota</taxon>
        <taxon>Peronosporomycetes</taxon>
        <taxon>Peronosporales</taxon>
        <taxon>Peronosporaceae</taxon>
        <taxon>Phytophthora</taxon>
    </lineage>
</organism>
<feature type="compositionally biased region" description="Basic and acidic residues" evidence="1">
    <location>
        <begin position="1"/>
        <end position="19"/>
    </location>
</feature>
<gene>
    <name evidence="2" type="ORF">PHPALM_28330</name>
</gene>
<dbReference type="GO" id="GO:0004386">
    <property type="term" value="F:helicase activity"/>
    <property type="evidence" value="ECO:0007669"/>
    <property type="project" value="UniProtKB-KW"/>
</dbReference>
<dbReference type="AlphaFoldDB" id="A0A2P4XAD4"/>